<proteinExistence type="predicted"/>
<accession>A0ABX7F9B8</accession>
<dbReference type="Pfam" id="PF04325">
    <property type="entry name" value="DUF465"/>
    <property type="match status" value="1"/>
</dbReference>
<dbReference type="RefSeq" id="WP_023850669.1">
    <property type="nucleotide sequence ID" value="NZ_CP047166.1"/>
</dbReference>
<name>A0ABX7F9B8_9RHOB</name>
<protein>
    <submittedName>
        <fullName evidence="1">DUF465 domain-containing protein</fullName>
    </submittedName>
</protein>
<dbReference type="Gene3D" id="6.10.280.50">
    <property type="match status" value="1"/>
</dbReference>
<dbReference type="InterPro" id="IPR007420">
    <property type="entry name" value="DUF465"/>
</dbReference>
<evidence type="ECO:0000313" key="2">
    <source>
        <dbReference type="Proteomes" id="UP000596387"/>
    </source>
</evidence>
<evidence type="ECO:0000313" key="1">
    <source>
        <dbReference type="EMBL" id="QRF65967.1"/>
    </source>
</evidence>
<dbReference type="EMBL" id="CP047166">
    <property type="protein sequence ID" value="QRF65967.1"/>
    <property type="molecule type" value="Genomic_DNA"/>
</dbReference>
<dbReference type="InterPro" id="IPR038444">
    <property type="entry name" value="DUF465_sf"/>
</dbReference>
<sequence length="78" mass="9092">MSHVPHELAEEFPEHAARMSALKQTDAHFARLSETYHEINRRIHRAETRVEPMDDQAEEALRKERAGLKDQLYALLKA</sequence>
<gene>
    <name evidence="1" type="ORF">GQA70_06355</name>
</gene>
<organism evidence="1 2">
    <name type="scientific">Ponticoccus alexandrii</name>
    <dbReference type="NCBI Taxonomy" id="1943633"/>
    <lineage>
        <taxon>Bacteria</taxon>
        <taxon>Pseudomonadati</taxon>
        <taxon>Pseudomonadota</taxon>
        <taxon>Alphaproteobacteria</taxon>
        <taxon>Rhodobacterales</taxon>
        <taxon>Roseobacteraceae</taxon>
        <taxon>Ponticoccus</taxon>
    </lineage>
</organism>
<reference evidence="1 2" key="1">
    <citation type="submission" date="2019-12" db="EMBL/GenBank/DDBJ databases">
        <title>Complete Genome Sequence of a Quorum-Sensing Bacterium,Rhodobacteraceae bacterium C31, Isolated from a marine microalgae symbiotic bacteria.</title>
        <authorList>
            <person name="Zhang Y."/>
        </authorList>
    </citation>
    <scope>NUCLEOTIDE SEQUENCE [LARGE SCALE GENOMIC DNA]</scope>
    <source>
        <strain evidence="1 2">C31</strain>
    </source>
</reference>
<keyword evidence="2" id="KW-1185">Reference proteome</keyword>
<dbReference type="Proteomes" id="UP000596387">
    <property type="component" value="Chromosome"/>
</dbReference>